<dbReference type="EMBL" id="HBGQ01007392">
    <property type="protein sequence ID" value="CAD9368116.1"/>
    <property type="molecule type" value="Transcribed_RNA"/>
</dbReference>
<dbReference type="AlphaFoldDB" id="A0A7S2F2I8"/>
<keyword evidence="3" id="KW-0732">Signal</keyword>
<evidence type="ECO:0000256" key="3">
    <source>
        <dbReference type="SAM" id="SignalP"/>
    </source>
</evidence>
<name>A0A7S2F2I8_9DINO</name>
<feature type="chain" id="PRO_5030962116" evidence="3">
    <location>
        <begin position="23"/>
        <end position="730"/>
    </location>
</feature>
<keyword evidence="1" id="KW-0175">Coiled coil</keyword>
<feature type="region of interest" description="Disordered" evidence="2">
    <location>
        <begin position="708"/>
        <end position="730"/>
    </location>
</feature>
<gene>
    <name evidence="4" type="ORF">AAND1436_LOCUS3686</name>
</gene>
<accession>A0A7S2F2I8</accession>
<feature type="coiled-coil region" evidence="1">
    <location>
        <begin position="102"/>
        <end position="136"/>
    </location>
</feature>
<reference evidence="4" key="1">
    <citation type="submission" date="2021-01" db="EMBL/GenBank/DDBJ databases">
        <authorList>
            <person name="Corre E."/>
            <person name="Pelletier E."/>
            <person name="Niang G."/>
            <person name="Scheremetjew M."/>
            <person name="Finn R."/>
            <person name="Kale V."/>
            <person name="Holt S."/>
            <person name="Cochrane G."/>
            <person name="Meng A."/>
            <person name="Brown T."/>
            <person name="Cohen L."/>
        </authorList>
    </citation>
    <scope>NUCLEOTIDE SEQUENCE</scope>
    <source>
        <strain evidence="4">CCMP2222</strain>
    </source>
</reference>
<evidence type="ECO:0000313" key="4">
    <source>
        <dbReference type="EMBL" id="CAD9368116.1"/>
    </source>
</evidence>
<evidence type="ECO:0000256" key="1">
    <source>
        <dbReference type="SAM" id="Coils"/>
    </source>
</evidence>
<feature type="region of interest" description="Disordered" evidence="2">
    <location>
        <begin position="442"/>
        <end position="477"/>
    </location>
</feature>
<feature type="compositionally biased region" description="Basic and acidic residues" evidence="2">
    <location>
        <begin position="442"/>
        <end position="460"/>
    </location>
</feature>
<evidence type="ECO:0000256" key="2">
    <source>
        <dbReference type="SAM" id="MobiDB-lite"/>
    </source>
</evidence>
<feature type="signal peptide" evidence="3">
    <location>
        <begin position="1"/>
        <end position="22"/>
    </location>
</feature>
<proteinExistence type="predicted"/>
<protein>
    <submittedName>
        <fullName evidence="4">Uncharacterized protein</fullName>
    </submittedName>
</protein>
<organism evidence="4">
    <name type="scientific">Alexandrium andersonii</name>
    <dbReference type="NCBI Taxonomy" id="327968"/>
    <lineage>
        <taxon>Eukaryota</taxon>
        <taxon>Sar</taxon>
        <taxon>Alveolata</taxon>
        <taxon>Dinophyceae</taxon>
        <taxon>Gonyaulacales</taxon>
        <taxon>Pyrocystaceae</taxon>
        <taxon>Alexandrium</taxon>
    </lineage>
</organism>
<sequence>MKFAMVPVAILLFASVISHADAARGAKQTPITRVVGLLKGLSMKTEMEGKMEEKLYDKFVCWAKGVIDTKTASNAAARSRKESLEAYIADIQAGRIEFTSERSDLETELAGLNKDIDAAEALRTEENEQFLAAEKEMTQAIAALDKAIAILGDVTGRHSTGTMLAQRSGAQLDEGFGERAKDAADLEYAAELGKRMLSAGDAVFLRRLLTGDVPKADWKKLNRKATFKMSYKARSDKILATLTAMQDTFTKNLEEAQSKERQAAGMHKKLMLSKGHQKKESQEALQKMVAETGARQMSESDAQQEVDDLTTQISNDEAFIEQTKADLAQKKSEWKTRKALRTAEVAAFSKAIEILYNDDARDLMKRSYTSQGYSLVQEGQTATATAAWRLQSAAKLLRETSAAAGSDKRLAAFASRIALQRSGHFTDVIQAIDTMVQTLKDEENSDLAKKETCEKDRAADTRAAAKTSREMDEASDSITKLEGEIADIEADIEEKNATIAATQKELDEATTLREAENKEWKASDKDDKDMAALVVQATEVLQKFYADNNLMLVQQQPAEAGKAPPPPPTTWSGAYGGKTQQATGVIATLEIAKADIDKDIASAKDAEVAAQAQYDTFKKECIDEITALGDEIGTLTGTKGDKEQNVEQLTATRLDQKGSLVAVMTKISDANPGCEYFTVNYPIRLRNRQLEIDGLQKAKAILAGAKFSSGPDPNREMAPGDALFLQRRKK</sequence>